<dbReference type="Gene3D" id="3.20.20.370">
    <property type="entry name" value="Glycoside hydrolase/deacetylase"/>
    <property type="match status" value="1"/>
</dbReference>
<reference evidence="3" key="1">
    <citation type="submission" date="2015-07" db="EMBL/GenBank/DDBJ databases">
        <authorList>
            <person name="Rodrigo-Torres Lidia"/>
            <person name="Arahal R.David."/>
        </authorList>
    </citation>
    <scope>NUCLEOTIDE SEQUENCE [LARGE SCALE GENOMIC DNA]</scope>
    <source>
        <strain evidence="3">CECT 5112</strain>
    </source>
</reference>
<dbReference type="SUPFAM" id="SSF88713">
    <property type="entry name" value="Glycoside hydrolase/deacetylase"/>
    <property type="match status" value="1"/>
</dbReference>
<dbReference type="RefSeq" id="WP_208981416.1">
    <property type="nucleotide sequence ID" value="NZ_CXWD01000015.1"/>
</dbReference>
<evidence type="ECO:0000313" key="3">
    <source>
        <dbReference type="Proteomes" id="UP000053235"/>
    </source>
</evidence>
<dbReference type="InterPro" id="IPR006837">
    <property type="entry name" value="Divergent_DAC"/>
</dbReference>
<dbReference type="PANTHER" id="PTHR30105:SF2">
    <property type="entry name" value="DIVERGENT POLYSACCHARIDE DEACETYLASE SUPERFAMILY"/>
    <property type="match status" value="1"/>
</dbReference>
<dbReference type="InterPro" id="IPR011330">
    <property type="entry name" value="Glyco_hydro/deAcase_b/a-brl"/>
</dbReference>
<dbReference type="Proteomes" id="UP000053235">
    <property type="component" value="Unassembled WGS sequence"/>
</dbReference>
<dbReference type="AlphaFoldDB" id="A0A0M7AHI7"/>
<dbReference type="Pfam" id="PF04748">
    <property type="entry name" value="Polysacc_deac_2"/>
    <property type="match status" value="1"/>
</dbReference>
<name>A0A0M7AHI7_9HYPH</name>
<dbReference type="PANTHER" id="PTHR30105">
    <property type="entry name" value="UNCHARACTERIZED YIBQ-RELATED"/>
    <property type="match status" value="1"/>
</dbReference>
<gene>
    <name evidence="2" type="ORF">LAX5112_03622</name>
</gene>
<dbReference type="CDD" id="cd10936">
    <property type="entry name" value="CE4_DAC2"/>
    <property type="match status" value="1"/>
</dbReference>
<evidence type="ECO:0000313" key="2">
    <source>
        <dbReference type="EMBL" id="CTQ73680.1"/>
    </source>
</evidence>
<proteinExistence type="predicted"/>
<dbReference type="GO" id="GO:0005975">
    <property type="term" value="P:carbohydrate metabolic process"/>
    <property type="evidence" value="ECO:0007669"/>
    <property type="project" value="InterPro"/>
</dbReference>
<feature type="transmembrane region" description="Helical" evidence="1">
    <location>
        <begin position="20"/>
        <end position="43"/>
    </location>
</feature>
<keyword evidence="3" id="KW-1185">Reference proteome</keyword>
<dbReference type="STRING" id="388408.LAX5112_03622"/>
<keyword evidence="1" id="KW-1133">Transmembrane helix</keyword>
<keyword evidence="1" id="KW-0812">Transmembrane</keyword>
<dbReference type="EMBL" id="CXWD01000015">
    <property type="protein sequence ID" value="CTQ73680.1"/>
    <property type="molecule type" value="Genomic_DNA"/>
</dbReference>
<keyword evidence="1" id="KW-0472">Membrane</keyword>
<accession>A0A0M7AHI7</accession>
<evidence type="ECO:0000256" key="1">
    <source>
        <dbReference type="SAM" id="Phobius"/>
    </source>
</evidence>
<protein>
    <submittedName>
        <fullName evidence="2">Divergent polysaccharide deacetylase</fullName>
    </submittedName>
</protein>
<organism evidence="2 3">
    <name type="scientific">Roseibium alexandrii</name>
    <dbReference type="NCBI Taxonomy" id="388408"/>
    <lineage>
        <taxon>Bacteria</taxon>
        <taxon>Pseudomonadati</taxon>
        <taxon>Pseudomonadota</taxon>
        <taxon>Alphaproteobacteria</taxon>
        <taxon>Hyphomicrobiales</taxon>
        <taxon>Stappiaceae</taxon>
        <taxon>Roseibium</taxon>
    </lineage>
</organism>
<sequence>MSSEDLTAPLGMGKRRLVRLPFGLIGAGLISVVLTTALIWILVVDDPYGGEPFAVLPLDEVVEGITSQDIEVVEIRPTVGDDLGPNLRQQSSGDYLGPRYEMIIRPDGLGPEAPVTGLAINPDPRVSERSDYGFLPMVSDAGVRPLDAYARPIQTQFTSIPKIAVVVTGLGLSEAGTQNAIDSLPADVTFALAPYGSDLDLWMQQARMKGHELLLQLPLEPFDFPDNDPGPHTLLVSLQPTELLDRLAFLLTRATNYVGVIGEMGARFSSTRPSMQYLLEKLETRGLMFVDNGTTSRSIADEVAGELRMPFSGVDVVLDEVPRESNIDAKLLQLESVARARGYAVAAGSALPVTVRQLQEWVQDLEQRGLQLVPVTATIDRDE</sequence>